<dbReference type="KEGG" id="rdi:CMV14_22825"/>
<comment type="caution">
    <text evidence="2">The sequence shown here is derived from an EMBL/GenBank/DDBJ whole genome shotgun (WGS) entry which is preliminary data.</text>
</comment>
<dbReference type="AlphaFoldDB" id="A0A2A4FUW9"/>
<accession>A0A2A4FUW9</accession>
<dbReference type="EMBL" id="NWUF01000009">
    <property type="protein sequence ID" value="PCE42235.1"/>
    <property type="molecule type" value="Genomic_DNA"/>
</dbReference>
<dbReference type="InterPro" id="IPR009003">
    <property type="entry name" value="Peptidase_S1_PA"/>
</dbReference>
<reference evidence="2 3" key="1">
    <citation type="submission" date="2017-09" db="EMBL/GenBank/DDBJ databases">
        <title>The Catabolism of 3,6-Dichlorosalicylic acid is Initiated by the Cytochrome P450 Monooxygenase DsmABC in Rhizorhabdus dicambivorans Ndbn-20.</title>
        <authorList>
            <person name="Na L."/>
        </authorList>
    </citation>
    <scope>NUCLEOTIDE SEQUENCE [LARGE SCALE GENOMIC DNA]</scope>
    <source>
        <strain evidence="2 3">Ndbn-20m</strain>
    </source>
</reference>
<dbReference type="GO" id="GO:0006508">
    <property type="term" value="P:proteolysis"/>
    <property type="evidence" value="ECO:0007669"/>
    <property type="project" value="UniProtKB-KW"/>
</dbReference>
<name>A0A2A4FUW9_9SPHN</name>
<evidence type="ECO:0000313" key="3">
    <source>
        <dbReference type="Proteomes" id="UP000218934"/>
    </source>
</evidence>
<organism evidence="2 3">
    <name type="scientific">Rhizorhabdus dicambivorans</name>
    <dbReference type="NCBI Taxonomy" id="1850238"/>
    <lineage>
        <taxon>Bacteria</taxon>
        <taxon>Pseudomonadati</taxon>
        <taxon>Pseudomonadota</taxon>
        <taxon>Alphaproteobacteria</taxon>
        <taxon>Sphingomonadales</taxon>
        <taxon>Sphingomonadaceae</taxon>
        <taxon>Rhizorhabdus</taxon>
    </lineage>
</organism>
<dbReference type="GO" id="GO:0008233">
    <property type="term" value="F:peptidase activity"/>
    <property type="evidence" value="ECO:0007669"/>
    <property type="project" value="UniProtKB-KW"/>
</dbReference>
<feature type="signal peptide" evidence="1">
    <location>
        <begin position="1"/>
        <end position="28"/>
    </location>
</feature>
<dbReference type="Pfam" id="PF13365">
    <property type="entry name" value="Trypsin_2"/>
    <property type="match status" value="1"/>
</dbReference>
<evidence type="ECO:0000256" key="1">
    <source>
        <dbReference type="SAM" id="SignalP"/>
    </source>
</evidence>
<dbReference type="Gene3D" id="2.40.10.120">
    <property type="match status" value="1"/>
</dbReference>
<dbReference type="OrthoDB" id="8210367at2"/>
<dbReference type="SUPFAM" id="SSF50494">
    <property type="entry name" value="Trypsin-like serine proteases"/>
    <property type="match status" value="1"/>
</dbReference>
<keyword evidence="2" id="KW-0378">Hydrolase</keyword>
<dbReference type="RefSeq" id="WP_066963762.1">
    <property type="nucleotide sequence ID" value="NZ_CP023449.1"/>
</dbReference>
<evidence type="ECO:0000313" key="2">
    <source>
        <dbReference type="EMBL" id="PCE42235.1"/>
    </source>
</evidence>
<keyword evidence="2" id="KW-0645">Protease</keyword>
<keyword evidence="3" id="KW-1185">Reference proteome</keyword>
<protein>
    <submittedName>
        <fullName evidence="2">Serine protease</fullName>
    </submittedName>
</protein>
<proteinExistence type="predicted"/>
<keyword evidence="1" id="KW-0732">Signal</keyword>
<sequence length="276" mass="29447">MAMRFLLAASWMISLGMLASFGARPAPAPNFVKVRETARLIGRADHQRRPLPEEALPVYYEESGAAAASRQGTAFAVDPRGSWATAAHVTDHCSKVHLLAGRRMALAARAPARALGDDISLLSGGLAAPTGLNLAVRTPVRGAMGYHMGFPMGSPGLIGSRLLGRTGAVRRTGRSEEVLAWVEDWRSQDPAEPLDGLSGGPVLNDDGDVVGIVSMATERRGRILSAMPGALRGLMVQTRVGIDQRYKAPIAGRRSALARFQLFLNAGLIRQIYCDV</sequence>
<gene>
    <name evidence="2" type="ORF">COO09_11465</name>
</gene>
<feature type="chain" id="PRO_5012359099" evidence="1">
    <location>
        <begin position="29"/>
        <end position="276"/>
    </location>
</feature>
<dbReference type="Proteomes" id="UP000218934">
    <property type="component" value="Unassembled WGS sequence"/>
</dbReference>